<evidence type="ECO:0000256" key="3">
    <source>
        <dbReference type="ARBA" id="ARBA00022729"/>
    </source>
</evidence>
<name>A0A2R8BTL2_9RHOB</name>
<dbReference type="GO" id="GO:0006508">
    <property type="term" value="P:proteolysis"/>
    <property type="evidence" value="ECO:0007669"/>
    <property type="project" value="UniProtKB-KW"/>
</dbReference>
<evidence type="ECO:0000256" key="8">
    <source>
        <dbReference type="PIRSR" id="PIRSR018455-2"/>
    </source>
</evidence>
<accession>A0A2R8BTL2</accession>
<dbReference type="PIRSF" id="PIRSF018455">
    <property type="entry name" value="MepA"/>
    <property type="match status" value="1"/>
</dbReference>
<gene>
    <name evidence="10" type="primary">mepA_2</name>
    <name evidence="10" type="ORF">PAA8504_01237</name>
</gene>
<protein>
    <submittedName>
        <fullName evidence="10">Penicillin-insensitive murein endopeptidase</fullName>
        <ecNumber evidence="10">3.4.24.-</ecNumber>
    </submittedName>
</protein>
<dbReference type="InterPro" id="IPR009045">
    <property type="entry name" value="Zn_M74/Hedgehog-like"/>
</dbReference>
<evidence type="ECO:0000313" key="10">
    <source>
        <dbReference type="EMBL" id="SPJ23426.1"/>
    </source>
</evidence>
<evidence type="ECO:0000256" key="9">
    <source>
        <dbReference type="SAM" id="MobiDB-lite"/>
    </source>
</evidence>
<dbReference type="RefSeq" id="WP_108893261.1">
    <property type="nucleotide sequence ID" value="NZ_ONZF01000002.1"/>
</dbReference>
<evidence type="ECO:0000256" key="2">
    <source>
        <dbReference type="ARBA" id="ARBA00022723"/>
    </source>
</evidence>
<keyword evidence="11" id="KW-1185">Reference proteome</keyword>
<dbReference type="GO" id="GO:0046872">
    <property type="term" value="F:metal ion binding"/>
    <property type="evidence" value="ECO:0007669"/>
    <property type="project" value="UniProtKB-KW"/>
</dbReference>
<sequence length="301" mass="32403">MSVTRFLAALGLVALTACGSSKIPVPSLAGVEVTQSGMAKQLFGNKPTPAALPSAPYGFYSKGCMAGAQQLPETGPTWQAMRLSRNRNWALPQTIDVVQGISRAAAAHPASNGIYVGDMSQPSGGPMLTGHASHQIGLDADIWLMPATLGLNRTQRENISAKSYRRAEGAYTNSAWSSFQETIVKAAATDPRVERIFIFPGAKVAMCDNATGDRSWLRKVRPWYGHHYHFHVRLSCPDNATGCVAQDPPPPGDGCEDARQWVRNILNPPPQPRDPNAPAPQPKRELTMADLPQACQAVLAR</sequence>
<keyword evidence="3" id="KW-0732">Signal</keyword>
<keyword evidence="6" id="KW-0862">Zinc</keyword>
<dbReference type="Proteomes" id="UP000244912">
    <property type="component" value="Unassembled WGS sequence"/>
</dbReference>
<feature type="disulfide bond" evidence="8">
    <location>
        <begin position="236"/>
        <end position="243"/>
    </location>
</feature>
<keyword evidence="1" id="KW-0645">Protease</keyword>
<evidence type="ECO:0000256" key="5">
    <source>
        <dbReference type="ARBA" id="ARBA00022801"/>
    </source>
</evidence>
<dbReference type="PROSITE" id="PS51257">
    <property type="entry name" value="PROKAR_LIPOPROTEIN"/>
    <property type="match status" value="1"/>
</dbReference>
<keyword evidence="4" id="KW-0574">Periplasm</keyword>
<feature type="disulfide bond" evidence="8">
    <location>
        <begin position="207"/>
        <end position="255"/>
    </location>
</feature>
<evidence type="ECO:0000256" key="4">
    <source>
        <dbReference type="ARBA" id="ARBA00022764"/>
    </source>
</evidence>
<feature type="compositionally biased region" description="Pro residues" evidence="9">
    <location>
        <begin position="267"/>
        <end position="281"/>
    </location>
</feature>
<dbReference type="GO" id="GO:0004252">
    <property type="term" value="F:serine-type endopeptidase activity"/>
    <property type="evidence" value="ECO:0007669"/>
    <property type="project" value="InterPro"/>
</dbReference>
<reference evidence="10 11" key="1">
    <citation type="submission" date="2018-03" db="EMBL/GenBank/DDBJ databases">
        <authorList>
            <person name="Keele B.F."/>
        </authorList>
    </citation>
    <scope>NUCLEOTIDE SEQUENCE [LARGE SCALE GENOMIC DNA]</scope>
    <source>
        <strain evidence="10 11">CECT 8504</strain>
    </source>
</reference>
<keyword evidence="2" id="KW-0479">Metal-binding</keyword>
<dbReference type="OrthoDB" id="1467367at2"/>
<organism evidence="10 11">
    <name type="scientific">Palleronia abyssalis</name>
    <dbReference type="NCBI Taxonomy" id="1501240"/>
    <lineage>
        <taxon>Bacteria</taxon>
        <taxon>Pseudomonadati</taxon>
        <taxon>Pseudomonadota</taxon>
        <taxon>Alphaproteobacteria</taxon>
        <taxon>Rhodobacterales</taxon>
        <taxon>Roseobacteraceae</taxon>
        <taxon>Palleronia</taxon>
    </lineage>
</organism>
<evidence type="ECO:0000313" key="11">
    <source>
        <dbReference type="Proteomes" id="UP000244912"/>
    </source>
</evidence>
<evidence type="ECO:0000256" key="7">
    <source>
        <dbReference type="ARBA" id="ARBA00023049"/>
    </source>
</evidence>
<keyword evidence="5 10" id="KW-0378">Hydrolase</keyword>
<dbReference type="Gene3D" id="3.30.1380.10">
    <property type="match status" value="1"/>
</dbReference>
<keyword evidence="8" id="KW-1015">Disulfide bond</keyword>
<dbReference type="AlphaFoldDB" id="A0A2R8BTL2"/>
<dbReference type="GO" id="GO:0008237">
    <property type="term" value="F:metallopeptidase activity"/>
    <property type="evidence" value="ECO:0007669"/>
    <property type="project" value="UniProtKB-KW"/>
</dbReference>
<feature type="region of interest" description="Disordered" evidence="9">
    <location>
        <begin position="264"/>
        <end position="285"/>
    </location>
</feature>
<evidence type="ECO:0000256" key="6">
    <source>
        <dbReference type="ARBA" id="ARBA00022833"/>
    </source>
</evidence>
<dbReference type="InterPro" id="IPR005073">
    <property type="entry name" value="Peptidase_M74"/>
</dbReference>
<feature type="disulfide bond" evidence="8">
    <location>
        <begin position="64"/>
        <end position="295"/>
    </location>
</feature>
<dbReference type="EC" id="3.4.24.-" evidence="10"/>
<dbReference type="GO" id="GO:0030288">
    <property type="term" value="C:outer membrane-bounded periplasmic space"/>
    <property type="evidence" value="ECO:0007669"/>
    <property type="project" value="InterPro"/>
</dbReference>
<dbReference type="NCBIfam" id="NF006947">
    <property type="entry name" value="PRK09429.1"/>
    <property type="match status" value="1"/>
</dbReference>
<evidence type="ECO:0000256" key="1">
    <source>
        <dbReference type="ARBA" id="ARBA00022670"/>
    </source>
</evidence>
<dbReference type="Pfam" id="PF03411">
    <property type="entry name" value="Peptidase_M74"/>
    <property type="match status" value="1"/>
</dbReference>
<dbReference type="EMBL" id="ONZF01000002">
    <property type="protein sequence ID" value="SPJ23426.1"/>
    <property type="molecule type" value="Genomic_DNA"/>
</dbReference>
<dbReference type="SUPFAM" id="SSF55166">
    <property type="entry name" value="Hedgehog/DD-peptidase"/>
    <property type="match status" value="1"/>
</dbReference>
<proteinExistence type="predicted"/>
<keyword evidence="7" id="KW-0482">Metalloprotease</keyword>